<dbReference type="KEGG" id="aft:BBF96_01880"/>
<dbReference type="OrthoDB" id="9815089at2"/>
<keyword evidence="3" id="KW-1185">Reference proteome</keyword>
<reference evidence="2 3" key="1">
    <citation type="submission" date="2016-07" db="EMBL/GenBank/DDBJ databases">
        <title>Genome and transcriptome analysis of iron-reducing fermentative bacteria Anoxybacter fermentans.</title>
        <authorList>
            <person name="Zeng X."/>
            <person name="Shao Z."/>
        </authorList>
    </citation>
    <scope>NUCLEOTIDE SEQUENCE [LARGE SCALE GENOMIC DNA]</scope>
    <source>
        <strain evidence="2 3">DY22613</strain>
    </source>
</reference>
<keyword evidence="1" id="KW-0472">Membrane</keyword>
<accession>A0A3Q9HNU1</accession>
<protein>
    <submittedName>
        <fullName evidence="2">Uncharacterized protein</fullName>
    </submittedName>
</protein>
<feature type="transmembrane region" description="Helical" evidence="1">
    <location>
        <begin position="146"/>
        <end position="166"/>
    </location>
</feature>
<feature type="transmembrane region" description="Helical" evidence="1">
    <location>
        <begin position="6"/>
        <end position="22"/>
    </location>
</feature>
<feature type="transmembrane region" description="Helical" evidence="1">
    <location>
        <begin position="267"/>
        <end position="284"/>
    </location>
</feature>
<keyword evidence="1" id="KW-1133">Transmembrane helix</keyword>
<name>A0A3Q9HNU1_9FIRM</name>
<gene>
    <name evidence="2" type="ORF">BBF96_01880</name>
</gene>
<evidence type="ECO:0000313" key="2">
    <source>
        <dbReference type="EMBL" id="AZR72254.1"/>
    </source>
</evidence>
<organism evidence="2 3">
    <name type="scientific">Anoxybacter fermentans</name>
    <dbReference type="NCBI Taxonomy" id="1323375"/>
    <lineage>
        <taxon>Bacteria</taxon>
        <taxon>Bacillati</taxon>
        <taxon>Bacillota</taxon>
        <taxon>Clostridia</taxon>
        <taxon>Halanaerobiales</taxon>
        <taxon>Anoxybacter</taxon>
    </lineage>
</organism>
<dbReference type="EMBL" id="CP016379">
    <property type="protein sequence ID" value="AZR72254.1"/>
    <property type="molecule type" value="Genomic_DNA"/>
</dbReference>
<evidence type="ECO:0000256" key="1">
    <source>
        <dbReference type="SAM" id="Phobius"/>
    </source>
</evidence>
<feature type="transmembrane region" description="Helical" evidence="1">
    <location>
        <begin position="196"/>
        <end position="214"/>
    </location>
</feature>
<evidence type="ECO:0000313" key="3">
    <source>
        <dbReference type="Proteomes" id="UP000267250"/>
    </source>
</evidence>
<sequence>MISYQIYLWVGLMVLGLIDLYLSRYPIFHPIIMVAAAGWFWSELNTGLIVGGFLELIFGIAQLKGNRRLNLVLYAGGLAIYLNQETYNINLILCLTLGLLLALGLQSLMEPLRNLLKWLVLGVFSGAIIILVHLGRDLLGLIPAQFLSQISIAGEVLPWIFFAYAIKGLIERIDNKETVQAIPAILIGSELNMEQYIWGPIAFIILFYLFDIVFRGREFKVLLWIDWVLIVIGIYINLQFFGFIWVFAGLLGLNLLFITRNFAPLEIYLLNFIAGIILSQGGLLY</sequence>
<dbReference type="Proteomes" id="UP000267250">
    <property type="component" value="Chromosome"/>
</dbReference>
<feature type="transmembrane region" description="Helical" evidence="1">
    <location>
        <begin position="48"/>
        <end position="66"/>
    </location>
</feature>
<feature type="transmembrane region" description="Helical" evidence="1">
    <location>
        <begin position="221"/>
        <end position="247"/>
    </location>
</feature>
<keyword evidence="1" id="KW-0812">Transmembrane</keyword>
<dbReference type="AlphaFoldDB" id="A0A3Q9HNU1"/>
<feature type="transmembrane region" description="Helical" evidence="1">
    <location>
        <begin position="87"/>
        <end position="109"/>
    </location>
</feature>
<proteinExistence type="predicted"/>
<dbReference type="RefSeq" id="WP_127015585.1">
    <property type="nucleotide sequence ID" value="NZ_CP016379.1"/>
</dbReference>
<feature type="transmembrane region" description="Helical" evidence="1">
    <location>
        <begin position="115"/>
        <end position="134"/>
    </location>
</feature>